<gene>
    <name evidence="3" type="ORF">RFH988_LOCUS8762</name>
    <name evidence="2" type="ORF">SEV965_LOCUS4881</name>
</gene>
<evidence type="ECO:0000313" key="2">
    <source>
        <dbReference type="EMBL" id="CAF0886167.1"/>
    </source>
</evidence>
<evidence type="ECO:0000256" key="1">
    <source>
        <dbReference type="SAM" id="MobiDB-lite"/>
    </source>
</evidence>
<feature type="region of interest" description="Disordered" evidence="1">
    <location>
        <begin position="356"/>
        <end position="409"/>
    </location>
</feature>
<sequence>MLQTDTQSRLYCVHYVPANIDCSDCHSTEKDYKNRPLYAPLYVPLPNLPTVLDNSQLKLPNAFYVPFNENPNNQKSNNNSSNYVLLDDCVEINTKNGIVRVPRSTLVQRSCLNESNKHNNQLSTKKSICNLQQIFPGDFQKHAHRFTRSFSWKTKPEEPPFTQMQPLPKLIKRPGYVEICCKNICWPTHQLCLCCTRNVAESCRKWSKSTGEYDYIDACWSSCALCSDDAYKILNTPIVYNEKIIDPELLLPLDAELLYYSIQSAKRQQVKQQNLPTESIFTQQQSQISENQQDNIIPFATDRNDSKELPSPAAAAQNQESTIKSEIFNIPLQEQQQPITPLPIITTTVDKLKEPQIVKSSKSVRDKKSLQFTRKKNHRKKRTKKPSRSRSSSKKRSKNRSKRKLNSKK</sequence>
<dbReference type="Proteomes" id="UP000663882">
    <property type="component" value="Unassembled WGS sequence"/>
</dbReference>
<proteinExistence type="predicted"/>
<comment type="caution">
    <text evidence="2">The sequence shown here is derived from an EMBL/GenBank/DDBJ whole genome shotgun (WGS) entry which is preliminary data.</text>
</comment>
<dbReference type="Proteomes" id="UP000663889">
    <property type="component" value="Unassembled WGS sequence"/>
</dbReference>
<organism evidence="2 4">
    <name type="scientific">Rotaria sordida</name>
    <dbReference type="NCBI Taxonomy" id="392033"/>
    <lineage>
        <taxon>Eukaryota</taxon>
        <taxon>Metazoa</taxon>
        <taxon>Spiralia</taxon>
        <taxon>Gnathifera</taxon>
        <taxon>Rotifera</taxon>
        <taxon>Eurotatoria</taxon>
        <taxon>Bdelloidea</taxon>
        <taxon>Philodinida</taxon>
        <taxon>Philodinidae</taxon>
        <taxon>Rotaria</taxon>
    </lineage>
</organism>
<dbReference type="EMBL" id="CAJNOU010000144">
    <property type="protein sequence ID" value="CAF0886167.1"/>
    <property type="molecule type" value="Genomic_DNA"/>
</dbReference>
<feature type="compositionally biased region" description="Basic residues" evidence="1">
    <location>
        <begin position="373"/>
        <end position="409"/>
    </location>
</feature>
<evidence type="ECO:0000313" key="3">
    <source>
        <dbReference type="EMBL" id="CAF0896448.1"/>
    </source>
</evidence>
<dbReference type="OrthoDB" id="9999067at2759"/>
<dbReference type="AlphaFoldDB" id="A0A813YMM2"/>
<reference evidence="2" key="1">
    <citation type="submission" date="2021-02" db="EMBL/GenBank/DDBJ databases">
        <authorList>
            <person name="Nowell W R."/>
        </authorList>
    </citation>
    <scope>NUCLEOTIDE SEQUENCE</scope>
</reference>
<protein>
    <submittedName>
        <fullName evidence="2">Uncharacterized protein</fullName>
    </submittedName>
</protein>
<name>A0A813YMM2_9BILA</name>
<accession>A0A813YMM2</accession>
<evidence type="ECO:0000313" key="4">
    <source>
        <dbReference type="Proteomes" id="UP000663889"/>
    </source>
</evidence>
<dbReference type="EMBL" id="CAJNOO010000302">
    <property type="protein sequence ID" value="CAF0896448.1"/>
    <property type="molecule type" value="Genomic_DNA"/>
</dbReference>